<dbReference type="AlphaFoldDB" id="A0A813CS29"/>
<dbReference type="Proteomes" id="UP000601435">
    <property type="component" value="Unassembled WGS sequence"/>
</dbReference>
<accession>A0A813CS29</accession>
<keyword evidence="1" id="KW-1133">Transmembrane helix</keyword>
<feature type="transmembrane region" description="Helical" evidence="1">
    <location>
        <begin position="301"/>
        <end position="324"/>
    </location>
</feature>
<comment type="caution">
    <text evidence="2">The sequence shown here is derived from an EMBL/GenBank/DDBJ whole genome shotgun (WGS) entry which is preliminary data.</text>
</comment>
<sequence length="381" mass="42761">MIKNAFQRRTSKRAATASRYTTPEALALHEAVTPDRWCVTRSDLIYLRHEVWRAIQRGEIRPLDNTDRFVPSDDLYGPNIYTVNKQYIMPVTDEAGKVSWALMRHPEGLDCDVFISHAWQEGVFEFLSKVLHSWPAGSRHVWCCMLANPQNLDISSFLQSPSRSPFAQALKASSCVLVVPNRHCSIYTRLWCGYEAYIAHEEGKVIFIARPSYSNHIGAALISAALVGLTGMLCGAFLLLRRCELHPIPLYAITTSAFISININHYRSRMLLNRLGAFTCGIVLLEWTTVNFDGAQGPSRIAGIILCVEQRLLILAALSFFLLLEADRVNAEARAWEAEQLRRGYQGSIAHATCSDAADSARILGRLATGWRQWIMQSTSC</sequence>
<evidence type="ECO:0000313" key="2">
    <source>
        <dbReference type="EMBL" id="CAE7945260.1"/>
    </source>
</evidence>
<evidence type="ECO:0000256" key="1">
    <source>
        <dbReference type="SAM" id="Phobius"/>
    </source>
</evidence>
<gene>
    <name evidence="2" type="ORF">SNEC2469_LOCUS35541</name>
</gene>
<proteinExistence type="predicted"/>
<evidence type="ECO:0000313" key="3">
    <source>
        <dbReference type="Proteomes" id="UP000601435"/>
    </source>
</evidence>
<keyword evidence="1" id="KW-0812">Transmembrane</keyword>
<name>A0A813CS29_9DINO</name>
<feature type="transmembrane region" description="Helical" evidence="1">
    <location>
        <begin position="271"/>
        <end position="289"/>
    </location>
</feature>
<feature type="transmembrane region" description="Helical" evidence="1">
    <location>
        <begin position="246"/>
        <end position="264"/>
    </location>
</feature>
<organism evidence="2 3">
    <name type="scientific">Symbiodinium necroappetens</name>
    <dbReference type="NCBI Taxonomy" id="1628268"/>
    <lineage>
        <taxon>Eukaryota</taxon>
        <taxon>Sar</taxon>
        <taxon>Alveolata</taxon>
        <taxon>Dinophyceae</taxon>
        <taxon>Suessiales</taxon>
        <taxon>Symbiodiniaceae</taxon>
        <taxon>Symbiodinium</taxon>
    </lineage>
</organism>
<keyword evidence="1" id="KW-0472">Membrane</keyword>
<dbReference type="EMBL" id="CAJNJA010103374">
    <property type="protein sequence ID" value="CAE7945260.1"/>
    <property type="molecule type" value="Genomic_DNA"/>
</dbReference>
<keyword evidence="3" id="KW-1185">Reference proteome</keyword>
<reference evidence="2" key="1">
    <citation type="submission" date="2021-02" db="EMBL/GenBank/DDBJ databases">
        <authorList>
            <person name="Dougan E. K."/>
            <person name="Rhodes N."/>
            <person name="Thang M."/>
            <person name="Chan C."/>
        </authorList>
    </citation>
    <scope>NUCLEOTIDE SEQUENCE</scope>
</reference>
<feature type="transmembrane region" description="Helical" evidence="1">
    <location>
        <begin position="217"/>
        <end position="240"/>
    </location>
</feature>
<protein>
    <submittedName>
        <fullName evidence="2">Uncharacterized protein</fullName>
    </submittedName>
</protein>
<dbReference type="OrthoDB" id="415695at2759"/>